<keyword evidence="4" id="KW-0961">Cell wall biogenesis/degradation</keyword>
<dbReference type="Gene3D" id="3.40.80.10">
    <property type="entry name" value="Peptidoglycan recognition protein-like"/>
    <property type="match status" value="1"/>
</dbReference>
<feature type="domain" description="N-acetylmuramoyl-L-alanine amidase" evidence="5">
    <location>
        <begin position="8"/>
        <end position="154"/>
    </location>
</feature>
<dbReference type="PANTHER" id="PTHR30417">
    <property type="entry name" value="N-ACETYLMURAMOYL-L-ALANINE AMIDASE AMID"/>
    <property type="match status" value="1"/>
</dbReference>
<evidence type="ECO:0000313" key="6">
    <source>
        <dbReference type="EMBL" id="SDX17805.1"/>
    </source>
</evidence>
<dbReference type="EMBL" id="FNNO01000010">
    <property type="protein sequence ID" value="SDX17805.1"/>
    <property type="molecule type" value="Genomic_DNA"/>
</dbReference>
<dbReference type="Pfam" id="PF01510">
    <property type="entry name" value="Amidase_2"/>
    <property type="match status" value="1"/>
</dbReference>
<dbReference type="InterPro" id="IPR002502">
    <property type="entry name" value="Amidase_domain"/>
</dbReference>
<keyword evidence="3" id="KW-0378">Hydrolase</keyword>
<dbReference type="CDD" id="cd06583">
    <property type="entry name" value="PGRP"/>
    <property type="match status" value="1"/>
</dbReference>
<dbReference type="InterPro" id="IPR036505">
    <property type="entry name" value="Amidase/PGRP_sf"/>
</dbReference>
<name>A0A8X8IGI5_9BACT</name>
<dbReference type="GO" id="GO:0009253">
    <property type="term" value="P:peptidoglycan catabolic process"/>
    <property type="evidence" value="ECO:0007669"/>
    <property type="project" value="InterPro"/>
</dbReference>
<dbReference type="EC" id="3.5.1.28" evidence="2"/>
<comment type="caution">
    <text evidence="6">The sequence shown here is derived from an EMBL/GenBank/DDBJ whole genome shotgun (WGS) entry which is preliminary data.</text>
</comment>
<gene>
    <name evidence="6" type="ORF">SAMN05444410_11052</name>
</gene>
<organism evidence="6 7">
    <name type="scientific">Hydrobacter penzbergensis</name>
    <dbReference type="NCBI Taxonomy" id="1235997"/>
    <lineage>
        <taxon>Bacteria</taxon>
        <taxon>Pseudomonadati</taxon>
        <taxon>Bacteroidota</taxon>
        <taxon>Chitinophagia</taxon>
        <taxon>Chitinophagales</taxon>
        <taxon>Chitinophagaceae</taxon>
        <taxon>Hydrobacter</taxon>
    </lineage>
</organism>
<dbReference type="GO" id="GO:0071555">
    <property type="term" value="P:cell wall organization"/>
    <property type="evidence" value="ECO:0007669"/>
    <property type="project" value="UniProtKB-KW"/>
</dbReference>
<dbReference type="Proteomes" id="UP000198711">
    <property type="component" value="Unassembled WGS sequence"/>
</dbReference>
<evidence type="ECO:0000259" key="5">
    <source>
        <dbReference type="SMART" id="SM00644"/>
    </source>
</evidence>
<evidence type="ECO:0000256" key="1">
    <source>
        <dbReference type="ARBA" id="ARBA00001561"/>
    </source>
</evidence>
<accession>A0A8X8IGI5</accession>
<keyword evidence="7" id="KW-1185">Reference proteome</keyword>
<evidence type="ECO:0000313" key="7">
    <source>
        <dbReference type="Proteomes" id="UP000198711"/>
    </source>
</evidence>
<dbReference type="PANTHER" id="PTHR30417:SF1">
    <property type="entry name" value="N-ACETYLMURAMOYL-L-ALANINE AMIDASE AMID"/>
    <property type="match status" value="1"/>
</dbReference>
<comment type="catalytic activity">
    <reaction evidence="1">
        <text>Hydrolyzes the link between N-acetylmuramoyl residues and L-amino acid residues in certain cell-wall glycopeptides.</text>
        <dbReference type="EC" id="3.5.1.28"/>
    </reaction>
</comment>
<evidence type="ECO:0000256" key="4">
    <source>
        <dbReference type="ARBA" id="ARBA00023316"/>
    </source>
</evidence>
<evidence type="ECO:0000256" key="3">
    <source>
        <dbReference type="ARBA" id="ARBA00022801"/>
    </source>
</evidence>
<reference evidence="6 7" key="1">
    <citation type="submission" date="2016-10" db="EMBL/GenBank/DDBJ databases">
        <authorList>
            <person name="Varghese N."/>
            <person name="Submissions S."/>
        </authorList>
    </citation>
    <scope>NUCLEOTIDE SEQUENCE [LARGE SCALE GENOMIC DNA]</scope>
    <source>
        <strain evidence="6 7">DSM 25353</strain>
    </source>
</reference>
<dbReference type="InterPro" id="IPR051206">
    <property type="entry name" value="NAMLAA_amidase_2"/>
</dbReference>
<protein>
    <recommendedName>
        <fullName evidence="2">N-acetylmuramoyl-L-alanine amidase</fullName>
        <ecNumber evidence="2">3.5.1.28</ecNumber>
    </recommendedName>
</protein>
<dbReference type="RefSeq" id="WP_092724273.1">
    <property type="nucleotide sequence ID" value="NZ_FNNO01000010.1"/>
</dbReference>
<sequence length="248" mass="27580">MSALFIKSPNFTQGRKGFKPIAIVIHIMEGTLDGTDSWFGSRSSNVSAHYGIGKNGELHQYVKEEDTAWHAGRVDHPSWKLIKPAEDEAGMYINPNYYTIGIEHEGSEDTDWTEEMYATSSDLIAAIAQRWDITLDRDHVVGHHEIYSLKDCPGTKVDINRLIAQAGGTPPAVPEWVVIKTGFTGKATTKNNVNIRRDPSTRMAPLASVPPGIQLAYDGYTEVGQSIDGNSKWYYTDEGNWFWSGAMK</sequence>
<evidence type="ECO:0000256" key="2">
    <source>
        <dbReference type="ARBA" id="ARBA00011901"/>
    </source>
</evidence>
<dbReference type="GO" id="GO:0008745">
    <property type="term" value="F:N-acetylmuramoyl-L-alanine amidase activity"/>
    <property type="evidence" value="ECO:0007669"/>
    <property type="project" value="UniProtKB-EC"/>
</dbReference>
<dbReference type="GO" id="GO:0009254">
    <property type="term" value="P:peptidoglycan turnover"/>
    <property type="evidence" value="ECO:0007669"/>
    <property type="project" value="TreeGrafter"/>
</dbReference>
<dbReference type="SMART" id="SM00644">
    <property type="entry name" value="Ami_2"/>
    <property type="match status" value="1"/>
</dbReference>
<dbReference type="AlphaFoldDB" id="A0A8X8IGI5"/>
<dbReference type="SUPFAM" id="SSF55846">
    <property type="entry name" value="N-acetylmuramoyl-L-alanine amidase-like"/>
    <property type="match status" value="1"/>
</dbReference>
<proteinExistence type="predicted"/>